<evidence type="ECO:0000313" key="5">
    <source>
        <dbReference type="EMBL" id="KAF0879907.1"/>
    </source>
</evidence>
<sequence length="104" mass="11673">LPAKIIFEDGWYLGFYDISPQASTYILVIPKEHIFQIPVAEDDENLRGAWKENLGHLMVVGKRCAADTGLVMGWWPVKAEFGVWSVGHVHLPVFGAVQMHWSPG</sequence>
<feature type="non-terminal residue" evidence="5">
    <location>
        <position position="1"/>
    </location>
</feature>
<dbReference type="InterPro" id="IPR036265">
    <property type="entry name" value="HIT-like_sf"/>
</dbReference>
<comment type="similarity">
    <text evidence="2">Belongs to the HINT family.</text>
</comment>
<evidence type="ECO:0000256" key="1">
    <source>
        <dbReference type="ARBA" id="ARBA00024472"/>
    </source>
</evidence>
<feature type="non-terminal residue" evidence="5">
    <location>
        <position position="104"/>
    </location>
</feature>
<name>A0A6G1AWF3_CROCR</name>
<evidence type="ECO:0000256" key="3">
    <source>
        <dbReference type="PIRSR" id="PIRSR601310-1"/>
    </source>
</evidence>
<feature type="domain" description="HIT" evidence="4">
    <location>
        <begin position="2"/>
        <end position="94"/>
    </location>
</feature>
<organism evidence="5 6">
    <name type="scientific">Crocuta crocuta</name>
    <name type="common">Spotted hyena</name>
    <dbReference type="NCBI Taxonomy" id="9678"/>
    <lineage>
        <taxon>Eukaryota</taxon>
        <taxon>Metazoa</taxon>
        <taxon>Chordata</taxon>
        <taxon>Craniata</taxon>
        <taxon>Vertebrata</taxon>
        <taxon>Euteleostomi</taxon>
        <taxon>Mammalia</taxon>
        <taxon>Eutheria</taxon>
        <taxon>Laurasiatheria</taxon>
        <taxon>Carnivora</taxon>
        <taxon>Feliformia</taxon>
        <taxon>Hyaenidae</taxon>
        <taxon>Crocuta</taxon>
    </lineage>
</organism>
<keyword evidence="6" id="KW-1185">Reference proteome</keyword>
<dbReference type="InterPro" id="IPR001310">
    <property type="entry name" value="Histidine_triad_HIT"/>
</dbReference>
<dbReference type="Proteomes" id="UP000475037">
    <property type="component" value="Unassembled WGS sequence"/>
</dbReference>
<protein>
    <submittedName>
        <fullName evidence="5">HINT1 protein</fullName>
    </submittedName>
</protein>
<reference evidence="5 6" key="1">
    <citation type="submission" date="2019-11" db="EMBL/GenBank/DDBJ databases">
        <authorList>
            <person name="Yang C."/>
            <person name="Li F."/>
        </authorList>
    </citation>
    <scope>NUCLEOTIDE SEQUENCE [LARGE SCALE GENOMIC DNA]</scope>
    <source>
        <strain evidence="5">KB4526</strain>
        <tissue evidence="5">Muscle</tissue>
    </source>
</reference>
<evidence type="ECO:0000259" key="4">
    <source>
        <dbReference type="Pfam" id="PF01230"/>
    </source>
</evidence>
<dbReference type="PANTHER" id="PTHR23089">
    <property type="entry name" value="HISTIDINE TRIAD HIT PROTEIN"/>
    <property type="match status" value="1"/>
</dbReference>
<gene>
    <name evidence="5" type="primary">Hint1_0</name>
    <name evidence="5" type="ORF">FOF47_R20602</name>
</gene>
<accession>A0A6G1AWF3</accession>
<comment type="caution">
    <text evidence="5">The sequence shown here is derived from an EMBL/GenBank/DDBJ whole genome shotgun (WGS) entry which is preliminary data.</text>
</comment>
<dbReference type="SUPFAM" id="SSF54197">
    <property type="entry name" value="HIT-like"/>
    <property type="match status" value="1"/>
</dbReference>
<dbReference type="Gene3D" id="3.30.428.10">
    <property type="entry name" value="HIT-like"/>
    <property type="match status" value="1"/>
</dbReference>
<evidence type="ECO:0000256" key="2">
    <source>
        <dbReference type="ARBA" id="ARBA00025764"/>
    </source>
</evidence>
<evidence type="ECO:0000313" key="6">
    <source>
        <dbReference type="Proteomes" id="UP000475037"/>
    </source>
</evidence>
<dbReference type="PRINTS" id="PR00332">
    <property type="entry name" value="HISTRIAD"/>
</dbReference>
<dbReference type="InterPro" id="IPR011146">
    <property type="entry name" value="HIT-like"/>
</dbReference>
<dbReference type="Pfam" id="PF01230">
    <property type="entry name" value="HIT"/>
    <property type="match status" value="1"/>
</dbReference>
<dbReference type="EMBL" id="VOAJ01003451">
    <property type="protein sequence ID" value="KAF0879907.1"/>
    <property type="molecule type" value="Genomic_DNA"/>
</dbReference>
<proteinExistence type="inferred from homology"/>
<feature type="active site" description="Tele-AMP-histidine intermediate" evidence="3">
    <location>
        <position position="90"/>
    </location>
</feature>
<dbReference type="AlphaFoldDB" id="A0A6G1AWF3"/>
<dbReference type="GO" id="GO:0003824">
    <property type="term" value="F:catalytic activity"/>
    <property type="evidence" value="ECO:0007669"/>
    <property type="project" value="InterPro"/>
</dbReference>
<comment type="catalytic activity">
    <reaction evidence="1">
        <text>adenosine 5'-phosphoramidate + H2O = NH4(+) + AMP</text>
        <dbReference type="Rhea" id="RHEA:67916"/>
        <dbReference type="ChEBI" id="CHEBI:15377"/>
        <dbReference type="ChEBI" id="CHEBI:28938"/>
        <dbReference type="ChEBI" id="CHEBI:57890"/>
        <dbReference type="ChEBI" id="CHEBI:456215"/>
    </reaction>
</comment>